<proteinExistence type="predicted"/>
<dbReference type="InterPro" id="IPR052998">
    <property type="entry name" value="Hetero-Diels-Alderase-like"/>
</dbReference>
<feature type="domain" description="SMP-30/Gluconolactonase/LRE-like region" evidence="2">
    <location>
        <begin position="192"/>
        <end position="301"/>
    </location>
</feature>
<accession>A0AAD6VQZ3</accession>
<keyword evidence="4" id="KW-1185">Reference proteome</keyword>
<dbReference type="Gene3D" id="2.120.10.30">
    <property type="entry name" value="TolB, C-terminal domain"/>
    <property type="match status" value="1"/>
</dbReference>
<evidence type="ECO:0000313" key="3">
    <source>
        <dbReference type="EMBL" id="KAJ7220247.1"/>
    </source>
</evidence>
<dbReference type="InterPro" id="IPR013658">
    <property type="entry name" value="SGL"/>
</dbReference>
<name>A0AAD6VQZ3_9AGAR</name>
<evidence type="ECO:0000313" key="4">
    <source>
        <dbReference type="Proteomes" id="UP001219525"/>
    </source>
</evidence>
<dbReference type="Pfam" id="PF08450">
    <property type="entry name" value="SGL"/>
    <property type="match status" value="1"/>
</dbReference>
<gene>
    <name evidence="3" type="ORF">GGX14DRAFT_10753</name>
</gene>
<dbReference type="PANTHER" id="PTHR42060:SF1">
    <property type="entry name" value="NHL REPEAT-CONTAINING PROTEIN"/>
    <property type="match status" value="1"/>
</dbReference>
<feature type="chain" id="PRO_5041901744" description="SMP-30/Gluconolactonase/LRE-like region domain-containing protein" evidence="1">
    <location>
        <begin position="16"/>
        <end position="315"/>
    </location>
</feature>
<dbReference type="PANTHER" id="PTHR42060">
    <property type="entry name" value="NHL REPEAT-CONTAINING PROTEIN-RELATED"/>
    <property type="match status" value="1"/>
</dbReference>
<comment type="caution">
    <text evidence="3">The sequence shown here is derived from an EMBL/GenBank/DDBJ whole genome shotgun (WGS) entry which is preliminary data.</text>
</comment>
<dbReference type="EMBL" id="JARJCW010000010">
    <property type="protein sequence ID" value="KAJ7220247.1"/>
    <property type="molecule type" value="Genomic_DNA"/>
</dbReference>
<evidence type="ECO:0000259" key="2">
    <source>
        <dbReference type="Pfam" id="PF08450"/>
    </source>
</evidence>
<keyword evidence="1" id="KW-0732">Signal</keyword>
<reference evidence="3" key="1">
    <citation type="submission" date="2023-03" db="EMBL/GenBank/DDBJ databases">
        <title>Massive genome expansion in bonnet fungi (Mycena s.s.) driven by repeated elements and novel gene families across ecological guilds.</title>
        <authorList>
            <consortium name="Lawrence Berkeley National Laboratory"/>
            <person name="Harder C.B."/>
            <person name="Miyauchi S."/>
            <person name="Viragh M."/>
            <person name="Kuo A."/>
            <person name="Thoen E."/>
            <person name="Andreopoulos B."/>
            <person name="Lu D."/>
            <person name="Skrede I."/>
            <person name="Drula E."/>
            <person name="Henrissat B."/>
            <person name="Morin E."/>
            <person name="Kohler A."/>
            <person name="Barry K."/>
            <person name="LaButti K."/>
            <person name="Morin E."/>
            <person name="Salamov A."/>
            <person name="Lipzen A."/>
            <person name="Mereny Z."/>
            <person name="Hegedus B."/>
            <person name="Baldrian P."/>
            <person name="Stursova M."/>
            <person name="Weitz H."/>
            <person name="Taylor A."/>
            <person name="Grigoriev I.V."/>
            <person name="Nagy L.G."/>
            <person name="Martin F."/>
            <person name="Kauserud H."/>
        </authorList>
    </citation>
    <scope>NUCLEOTIDE SEQUENCE</scope>
    <source>
        <strain evidence="3">9144</strain>
    </source>
</reference>
<organism evidence="3 4">
    <name type="scientific">Mycena pura</name>
    <dbReference type="NCBI Taxonomy" id="153505"/>
    <lineage>
        <taxon>Eukaryota</taxon>
        <taxon>Fungi</taxon>
        <taxon>Dikarya</taxon>
        <taxon>Basidiomycota</taxon>
        <taxon>Agaricomycotina</taxon>
        <taxon>Agaricomycetes</taxon>
        <taxon>Agaricomycetidae</taxon>
        <taxon>Agaricales</taxon>
        <taxon>Marasmiineae</taxon>
        <taxon>Mycenaceae</taxon>
        <taxon>Mycena</taxon>
    </lineage>
</organism>
<feature type="signal peptide" evidence="1">
    <location>
        <begin position="1"/>
        <end position="15"/>
    </location>
</feature>
<dbReference type="SUPFAM" id="SSF63829">
    <property type="entry name" value="Calcium-dependent phosphotriesterase"/>
    <property type="match status" value="1"/>
</dbReference>
<evidence type="ECO:0000256" key="1">
    <source>
        <dbReference type="SAM" id="SignalP"/>
    </source>
</evidence>
<dbReference type="Proteomes" id="UP001219525">
    <property type="component" value="Unassembled WGS sequence"/>
</dbReference>
<dbReference type="InterPro" id="IPR011042">
    <property type="entry name" value="6-blade_b-propeller_TolB-like"/>
</dbReference>
<protein>
    <recommendedName>
        <fullName evidence="2">SMP-30/Gluconolactonase/LRE-like region domain-containing protein</fullName>
    </recommendedName>
</protein>
<dbReference type="AlphaFoldDB" id="A0AAD6VQZ3"/>
<sequence>MFPLLCLCFAACVAASFTFPTRLVFQSPIFLENLAVRPNGKILITSPQSSTLHLLDPTAENPALDEVHTFPNVTLGGIAQVQPDVYGLIASVLNVTTIRAVPGTIAIWRVDLSSDGPPVVNKAADVPDGMFLDGLGAVPGEPDLVLGADSAAGRVWQINLRTGAVRVAAQDDAFAPDAPAPALGINGLHVHGGELYFTNSQQNTFSRVPISVRGGNVTQSGPVQVLGSANEFDDFAFDAEGRVWVATLPDTLTLFSRHVQGNGMLAQLNAPGNPIEFDAPTSAAFGRGGLTQQHTLYVTTQTGQLVAVDTNGIRV</sequence>